<dbReference type="EMBL" id="QGKW02001660">
    <property type="protein sequence ID" value="KAF2579163.1"/>
    <property type="molecule type" value="Genomic_DNA"/>
</dbReference>
<evidence type="ECO:0000313" key="3">
    <source>
        <dbReference type="Proteomes" id="UP000712281"/>
    </source>
</evidence>
<comment type="caution">
    <text evidence="2">The sequence shown here is derived from an EMBL/GenBank/DDBJ whole genome shotgun (WGS) entry which is preliminary data.</text>
</comment>
<accession>A0A8S9JC48</accession>
<evidence type="ECO:0000313" key="2">
    <source>
        <dbReference type="EMBL" id="KAF2579163.1"/>
    </source>
</evidence>
<protein>
    <submittedName>
        <fullName evidence="2">Uncharacterized protein</fullName>
    </submittedName>
</protein>
<feature type="region of interest" description="Disordered" evidence="1">
    <location>
        <begin position="54"/>
        <end position="80"/>
    </location>
</feature>
<sequence length="136" mass="14932">MARMSVEQSEKIVTELIPASIAFSMPLRRASDSAMRGELTDSTIWDPDLGGCDRSLERHQVSPSRFDEASQEASTAQDGRVDDVAADRPFVVVSLGRFVLSSKISLFLANQMVQQIHRRIGDRIPVGGRQSACLKA</sequence>
<reference evidence="2" key="1">
    <citation type="submission" date="2019-12" db="EMBL/GenBank/DDBJ databases">
        <title>Genome sequencing and annotation of Brassica cretica.</title>
        <authorList>
            <person name="Studholme D.J."/>
            <person name="Sarris P.F."/>
        </authorList>
    </citation>
    <scope>NUCLEOTIDE SEQUENCE</scope>
    <source>
        <strain evidence="2">PFS-001/15</strain>
        <tissue evidence="2">Leaf</tissue>
    </source>
</reference>
<proteinExistence type="predicted"/>
<gene>
    <name evidence="2" type="ORF">F2Q68_00003701</name>
</gene>
<organism evidence="2 3">
    <name type="scientific">Brassica cretica</name>
    <name type="common">Mustard</name>
    <dbReference type="NCBI Taxonomy" id="69181"/>
    <lineage>
        <taxon>Eukaryota</taxon>
        <taxon>Viridiplantae</taxon>
        <taxon>Streptophyta</taxon>
        <taxon>Embryophyta</taxon>
        <taxon>Tracheophyta</taxon>
        <taxon>Spermatophyta</taxon>
        <taxon>Magnoliopsida</taxon>
        <taxon>eudicotyledons</taxon>
        <taxon>Gunneridae</taxon>
        <taxon>Pentapetalae</taxon>
        <taxon>rosids</taxon>
        <taxon>malvids</taxon>
        <taxon>Brassicales</taxon>
        <taxon>Brassicaceae</taxon>
        <taxon>Brassiceae</taxon>
        <taxon>Brassica</taxon>
    </lineage>
</organism>
<feature type="compositionally biased region" description="Basic and acidic residues" evidence="1">
    <location>
        <begin position="54"/>
        <end position="68"/>
    </location>
</feature>
<dbReference type="Proteomes" id="UP000712281">
    <property type="component" value="Unassembled WGS sequence"/>
</dbReference>
<name>A0A8S9JC48_BRACR</name>
<dbReference type="AlphaFoldDB" id="A0A8S9JC48"/>
<evidence type="ECO:0000256" key="1">
    <source>
        <dbReference type="SAM" id="MobiDB-lite"/>
    </source>
</evidence>